<dbReference type="InterPro" id="IPR036291">
    <property type="entry name" value="NAD(P)-bd_dom_sf"/>
</dbReference>
<comment type="caution">
    <text evidence="4">The sequence shown here is derived from an EMBL/GenBank/DDBJ whole genome shotgun (WGS) entry which is preliminary data.</text>
</comment>
<evidence type="ECO:0000313" key="5">
    <source>
        <dbReference type="Proteomes" id="UP001365542"/>
    </source>
</evidence>
<evidence type="ECO:0000256" key="1">
    <source>
        <dbReference type="ARBA" id="ARBA00022857"/>
    </source>
</evidence>
<accession>A0AAV9XQC1</accession>
<reference evidence="4 5" key="1">
    <citation type="submission" date="2019-10" db="EMBL/GenBank/DDBJ databases">
        <authorList>
            <person name="Palmer J.M."/>
        </authorList>
    </citation>
    <scope>NUCLEOTIDE SEQUENCE [LARGE SCALE GENOMIC DNA]</scope>
    <source>
        <strain evidence="4 5">TWF694</strain>
    </source>
</reference>
<dbReference type="Pfam" id="PF05368">
    <property type="entry name" value="NmrA"/>
    <property type="match status" value="1"/>
</dbReference>
<keyword evidence="2" id="KW-0560">Oxidoreductase</keyword>
<evidence type="ECO:0000256" key="2">
    <source>
        <dbReference type="ARBA" id="ARBA00023002"/>
    </source>
</evidence>
<dbReference type="InterPro" id="IPR051609">
    <property type="entry name" value="NmrA/Isoflavone_reductase-like"/>
</dbReference>
<keyword evidence="5" id="KW-1185">Reference proteome</keyword>
<dbReference type="EMBL" id="JAVHJO010000001">
    <property type="protein sequence ID" value="KAK6544295.1"/>
    <property type="molecule type" value="Genomic_DNA"/>
</dbReference>
<dbReference type="Gene3D" id="3.40.50.720">
    <property type="entry name" value="NAD(P)-binding Rossmann-like Domain"/>
    <property type="match status" value="1"/>
</dbReference>
<dbReference type="PANTHER" id="PTHR47706:SF7">
    <property type="entry name" value="CIPA-LIKE, PUTATIVE (AFU_ORTHOLOGUE AFUA_1G01630)-RELATED"/>
    <property type="match status" value="1"/>
</dbReference>
<sequence length="321" mass="35285">MSSNYVQNIAVVGAGGTQGKFVAEELVKTGKHKVTAITRADSSGKIPDGVASKVVDYNDTSSLVEALRGQDVLIITMAVTAPKDTQQKLVDAAKEAGVKIVLPNEWGYDQDRNASFAKENLIGERIIQAREYVTSKGLPFIGICGGFWYEFSLGGGEVRYGFDIANRQFTRFDDGNIKLSTSTWEQVGRGTAALLSLKLNRDNENDKEPVISDYFNKSVCIESFNVSQNDMFESLKRVTGTTDADWKITTENSQERYFRGLGLLKEGNFAGFAIGLYTRAFYPDSAGTMPNTVNKTFNLPQEDLDECTKGAIEFAKTTKGY</sequence>
<proteinExistence type="predicted"/>
<dbReference type="InterPro" id="IPR008030">
    <property type="entry name" value="NmrA-like"/>
</dbReference>
<evidence type="ECO:0000313" key="4">
    <source>
        <dbReference type="EMBL" id="KAK6544295.1"/>
    </source>
</evidence>
<feature type="domain" description="NmrA-like" evidence="3">
    <location>
        <begin position="7"/>
        <end position="145"/>
    </location>
</feature>
<dbReference type="GO" id="GO:0016491">
    <property type="term" value="F:oxidoreductase activity"/>
    <property type="evidence" value="ECO:0007669"/>
    <property type="project" value="UniProtKB-KW"/>
</dbReference>
<organism evidence="4 5">
    <name type="scientific">Orbilia ellipsospora</name>
    <dbReference type="NCBI Taxonomy" id="2528407"/>
    <lineage>
        <taxon>Eukaryota</taxon>
        <taxon>Fungi</taxon>
        <taxon>Dikarya</taxon>
        <taxon>Ascomycota</taxon>
        <taxon>Pezizomycotina</taxon>
        <taxon>Orbiliomycetes</taxon>
        <taxon>Orbiliales</taxon>
        <taxon>Orbiliaceae</taxon>
        <taxon>Orbilia</taxon>
    </lineage>
</organism>
<keyword evidence="1" id="KW-0521">NADP</keyword>
<protein>
    <recommendedName>
        <fullName evidence="3">NmrA-like domain-containing protein</fullName>
    </recommendedName>
</protein>
<dbReference type="Proteomes" id="UP001365542">
    <property type="component" value="Unassembled WGS sequence"/>
</dbReference>
<evidence type="ECO:0000259" key="3">
    <source>
        <dbReference type="Pfam" id="PF05368"/>
    </source>
</evidence>
<gene>
    <name evidence="4" type="ORF">TWF694_000995</name>
</gene>
<dbReference type="SUPFAM" id="SSF51735">
    <property type="entry name" value="NAD(P)-binding Rossmann-fold domains"/>
    <property type="match status" value="1"/>
</dbReference>
<dbReference type="PANTHER" id="PTHR47706">
    <property type="entry name" value="NMRA-LIKE FAMILY PROTEIN"/>
    <property type="match status" value="1"/>
</dbReference>
<dbReference type="AlphaFoldDB" id="A0AAV9XQC1"/>
<name>A0AAV9XQC1_9PEZI</name>